<protein>
    <submittedName>
        <fullName evidence="3">Amidohydrolase</fullName>
    </submittedName>
</protein>
<accession>A0A4R4DKS6</accession>
<dbReference type="OrthoDB" id="7183088at2"/>
<dbReference type="GO" id="GO:0016787">
    <property type="term" value="F:hydrolase activity"/>
    <property type="evidence" value="ECO:0007669"/>
    <property type="project" value="UniProtKB-KW"/>
</dbReference>
<feature type="domain" description="Amidohydrolase-related" evidence="2">
    <location>
        <begin position="32"/>
        <end position="342"/>
    </location>
</feature>
<dbReference type="AlphaFoldDB" id="A0A4R4DKS6"/>
<gene>
    <name evidence="3" type="ORF">EXY23_13200</name>
</gene>
<comment type="similarity">
    <text evidence="1">Belongs to the metallo-dependent hydrolases superfamily.</text>
</comment>
<evidence type="ECO:0000313" key="3">
    <source>
        <dbReference type="EMBL" id="TCZ61082.1"/>
    </source>
</evidence>
<dbReference type="Gene3D" id="3.20.20.140">
    <property type="entry name" value="Metal-dependent hydrolases"/>
    <property type="match status" value="1"/>
</dbReference>
<evidence type="ECO:0000256" key="1">
    <source>
        <dbReference type="ARBA" id="ARBA00038310"/>
    </source>
</evidence>
<dbReference type="Proteomes" id="UP000295023">
    <property type="component" value="Unassembled WGS sequence"/>
</dbReference>
<dbReference type="Pfam" id="PF04909">
    <property type="entry name" value="Amidohydro_2"/>
    <property type="match status" value="1"/>
</dbReference>
<keyword evidence="4" id="KW-1185">Reference proteome</keyword>
<dbReference type="RefSeq" id="WP_132289708.1">
    <property type="nucleotide sequence ID" value="NZ_SKBM01000011.1"/>
</dbReference>
<proteinExistence type="inferred from homology"/>
<evidence type="ECO:0000259" key="2">
    <source>
        <dbReference type="Pfam" id="PF04909"/>
    </source>
</evidence>
<name>A0A4R4DKS6_9PROT</name>
<keyword evidence="3" id="KW-0378">Hydrolase</keyword>
<dbReference type="InterPro" id="IPR032466">
    <property type="entry name" value="Metal_Hydrolase"/>
</dbReference>
<sequence length="361" mass="38816">MPPQPSSPHAPVREAWLAQVSEEILDPGLPIVDAHHHLWDRPGARYLFEEFLADTPSGHDVRATVFVQCRSMVRAAGPEALRPVGETEFVAGVAARSASGLYGPMRACAGIVAMADLMLGDAVTPVLEAHLLAAGGRLRGIRNSTAWHASEEVRSNPITPPPGLLMEPAFRRGVARLGGFGLSLDVWAYHTQLGEVIDLARALPGVTIVLDHCGGPLGVGPFARRREEVFRAWRADMLTLAACPNVVVKLGGLAMRVGGHDFDHAPLPPTSEQLASAWRPVIETCIELFGVARCMFESNFPVDKGMCAYPVLWNAFKRLTAGASGNDKGALFAGTAARVYRLFELPEGIAPDLSPRPTRHP</sequence>
<dbReference type="InterPro" id="IPR052350">
    <property type="entry name" value="Metallo-dep_Lactonases"/>
</dbReference>
<dbReference type="PANTHER" id="PTHR43569:SF1">
    <property type="entry name" value="BLL3371 PROTEIN"/>
    <property type="match status" value="1"/>
</dbReference>
<reference evidence="3 4" key="1">
    <citation type="submission" date="2019-03" db="EMBL/GenBank/DDBJ databases">
        <title>Paracraurococcus aquatilis NE82 genome sequence.</title>
        <authorList>
            <person name="Zhao Y."/>
            <person name="Du Z."/>
        </authorList>
    </citation>
    <scope>NUCLEOTIDE SEQUENCE [LARGE SCALE GENOMIC DNA]</scope>
    <source>
        <strain evidence="3 4">NE82</strain>
    </source>
</reference>
<dbReference type="InterPro" id="IPR006680">
    <property type="entry name" value="Amidohydro-rel"/>
</dbReference>
<dbReference type="SUPFAM" id="SSF51556">
    <property type="entry name" value="Metallo-dependent hydrolases"/>
    <property type="match status" value="1"/>
</dbReference>
<dbReference type="PANTHER" id="PTHR43569">
    <property type="entry name" value="AMIDOHYDROLASE"/>
    <property type="match status" value="1"/>
</dbReference>
<comment type="caution">
    <text evidence="3">The sequence shown here is derived from an EMBL/GenBank/DDBJ whole genome shotgun (WGS) entry which is preliminary data.</text>
</comment>
<organism evidence="3 4">
    <name type="scientific">Roseicella aquatilis</name>
    <dbReference type="NCBI Taxonomy" id="2527868"/>
    <lineage>
        <taxon>Bacteria</taxon>
        <taxon>Pseudomonadati</taxon>
        <taxon>Pseudomonadota</taxon>
        <taxon>Alphaproteobacteria</taxon>
        <taxon>Acetobacterales</taxon>
        <taxon>Roseomonadaceae</taxon>
        <taxon>Roseicella</taxon>
    </lineage>
</organism>
<evidence type="ECO:0000313" key="4">
    <source>
        <dbReference type="Proteomes" id="UP000295023"/>
    </source>
</evidence>
<dbReference type="EMBL" id="SKBM01000011">
    <property type="protein sequence ID" value="TCZ61082.1"/>
    <property type="molecule type" value="Genomic_DNA"/>
</dbReference>